<protein>
    <submittedName>
        <fullName evidence="1">Uncharacterized protein</fullName>
    </submittedName>
</protein>
<evidence type="ECO:0000313" key="2">
    <source>
        <dbReference type="Proteomes" id="UP000586976"/>
    </source>
</evidence>
<dbReference type="EMBL" id="JACEQY010000049">
    <property type="protein sequence ID" value="MBA4865945.1"/>
    <property type="molecule type" value="Genomic_DNA"/>
</dbReference>
<reference evidence="1 2" key="1">
    <citation type="submission" date="2020-07" db="EMBL/GenBank/DDBJ databases">
        <title>Streptomyces isolated from Indian soil.</title>
        <authorList>
            <person name="Mandal S."/>
            <person name="Maiti P.K."/>
        </authorList>
    </citation>
    <scope>NUCLEOTIDE SEQUENCE [LARGE SCALE GENOMIC DNA]</scope>
    <source>
        <strain evidence="1 2">PSKA54</strain>
    </source>
</reference>
<keyword evidence="2" id="KW-1185">Reference proteome</keyword>
<dbReference type="Proteomes" id="UP000586976">
    <property type="component" value="Unassembled WGS sequence"/>
</dbReference>
<accession>A0A7W2D7L6</accession>
<sequence>MDVDAVLRLLAINPSQLEPAPPIPPQRVRAGERLGFDLKPCVSCGQPATCTQIVDITGHGHRWLDRCTRCFLACVAQGDGPRVPVEETLAALADAAREAGVRLTVITDP</sequence>
<name>A0A7W2D7L6_9ACTN</name>
<dbReference type="RefSeq" id="WP_181867382.1">
    <property type="nucleotide sequence ID" value="NZ_JACEQY010000049.1"/>
</dbReference>
<gene>
    <name evidence="1" type="ORF">H1V43_32295</name>
</gene>
<organism evidence="1 2">
    <name type="scientific">Streptomyces himalayensis subsp. aureolus</name>
    <dbReference type="NCBI Taxonomy" id="2758039"/>
    <lineage>
        <taxon>Bacteria</taxon>
        <taxon>Bacillati</taxon>
        <taxon>Actinomycetota</taxon>
        <taxon>Actinomycetes</taxon>
        <taxon>Kitasatosporales</taxon>
        <taxon>Streptomycetaceae</taxon>
        <taxon>Streptomyces</taxon>
        <taxon>Streptomyces himalayensis</taxon>
    </lineage>
</organism>
<evidence type="ECO:0000313" key="1">
    <source>
        <dbReference type="EMBL" id="MBA4865945.1"/>
    </source>
</evidence>
<proteinExistence type="predicted"/>
<dbReference type="AlphaFoldDB" id="A0A7W2D7L6"/>
<comment type="caution">
    <text evidence="1">The sequence shown here is derived from an EMBL/GenBank/DDBJ whole genome shotgun (WGS) entry which is preliminary data.</text>
</comment>